<name>A0A1J1IU64_9DIPT</name>
<sequence length="67" mass="8233">MFLLVTHKRKEFEQQHQELLLACKFINCLQDEGKKKEKKYNVQKIWKLRRREKKTTSNPLESRKSEN</sequence>
<evidence type="ECO:0000313" key="2">
    <source>
        <dbReference type="Proteomes" id="UP000183832"/>
    </source>
</evidence>
<proteinExistence type="predicted"/>
<keyword evidence="2" id="KW-1185">Reference proteome</keyword>
<gene>
    <name evidence="1" type="ORF">CLUMA_CG016607</name>
</gene>
<accession>A0A1J1IU64</accession>
<dbReference type="AlphaFoldDB" id="A0A1J1IU64"/>
<organism evidence="1 2">
    <name type="scientific">Clunio marinus</name>
    <dbReference type="NCBI Taxonomy" id="568069"/>
    <lineage>
        <taxon>Eukaryota</taxon>
        <taxon>Metazoa</taxon>
        <taxon>Ecdysozoa</taxon>
        <taxon>Arthropoda</taxon>
        <taxon>Hexapoda</taxon>
        <taxon>Insecta</taxon>
        <taxon>Pterygota</taxon>
        <taxon>Neoptera</taxon>
        <taxon>Endopterygota</taxon>
        <taxon>Diptera</taxon>
        <taxon>Nematocera</taxon>
        <taxon>Chironomoidea</taxon>
        <taxon>Chironomidae</taxon>
        <taxon>Clunio</taxon>
    </lineage>
</organism>
<reference evidence="1 2" key="1">
    <citation type="submission" date="2015-04" db="EMBL/GenBank/DDBJ databases">
        <authorList>
            <person name="Syromyatnikov M.Y."/>
            <person name="Popov V.N."/>
        </authorList>
    </citation>
    <scope>NUCLEOTIDE SEQUENCE [LARGE SCALE GENOMIC DNA]</scope>
</reference>
<dbReference type="EMBL" id="CVRI01000059">
    <property type="protein sequence ID" value="CRL03124.1"/>
    <property type="molecule type" value="Genomic_DNA"/>
</dbReference>
<evidence type="ECO:0000313" key="1">
    <source>
        <dbReference type="EMBL" id="CRL03124.1"/>
    </source>
</evidence>
<dbReference type="Proteomes" id="UP000183832">
    <property type="component" value="Unassembled WGS sequence"/>
</dbReference>
<protein>
    <submittedName>
        <fullName evidence="1">CLUMA_CG016607, isoform A</fullName>
    </submittedName>
</protein>